<comment type="caution">
    <text evidence="2">The sequence shown here is derived from an EMBL/GenBank/DDBJ whole genome shotgun (WGS) entry which is preliminary data.</text>
</comment>
<dbReference type="Proteomes" id="UP001159428">
    <property type="component" value="Unassembled WGS sequence"/>
</dbReference>
<organism evidence="2 3">
    <name type="scientific">Pocillopora meandrina</name>
    <dbReference type="NCBI Taxonomy" id="46732"/>
    <lineage>
        <taxon>Eukaryota</taxon>
        <taxon>Metazoa</taxon>
        <taxon>Cnidaria</taxon>
        <taxon>Anthozoa</taxon>
        <taxon>Hexacorallia</taxon>
        <taxon>Scleractinia</taxon>
        <taxon>Astrocoeniina</taxon>
        <taxon>Pocilloporidae</taxon>
        <taxon>Pocillopora</taxon>
    </lineage>
</organism>
<feature type="compositionally biased region" description="Polar residues" evidence="1">
    <location>
        <begin position="28"/>
        <end position="40"/>
    </location>
</feature>
<sequence length="79" mass="8339">KKSNVASFSNGNYTPRVAPHGTAGSAERTPQGNSYGNVNSGYDYDKTNGQNHSNEMVTFKGTNPAQTPGIAINDSSMTK</sequence>
<evidence type="ECO:0000313" key="3">
    <source>
        <dbReference type="Proteomes" id="UP001159428"/>
    </source>
</evidence>
<gene>
    <name evidence="2" type="ORF">PMEA_00035485</name>
</gene>
<keyword evidence="3" id="KW-1185">Reference proteome</keyword>
<feature type="compositionally biased region" description="Polar residues" evidence="1">
    <location>
        <begin position="47"/>
        <end position="66"/>
    </location>
</feature>
<protein>
    <submittedName>
        <fullName evidence="2">Uncharacterized protein</fullName>
    </submittedName>
</protein>
<name>A0AAU9XYU1_9CNID</name>
<dbReference type="EMBL" id="CALNXJ010000091">
    <property type="protein sequence ID" value="CAH3163236.1"/>
    <property type="molecule type" value="Genomic_DNA"/>
</dbReference>
<dbReference type="AlphaFoldDB" id="A0AAU9XYU1"/>
<accession>A0AAU9XYU1</accession>
<evidence type="ECO:0000256" key="1">
    <source>
        <dbReference type="SAM" id="MobiDB-lite"/>
    </source>
</evidence>
<proteinExistence type="predicted"/>
<feature type="region of interest" description="Disordered" evidence="1">
    <location>
        <begin position="1"/>
        <end position="79"/>
    </location>
</feature>
<feature type="non-terminal residue" evidence="2">
    <location>
        <position position="1"/>
    </location>
</feature>
<feature type="compositionally biased region" description="Polar residues" evidence="1">
    <location>
        <begin position="1"/>
        <end position="13"/>
    </location>
</feature>
<evidence type="ECO:0000313" key="2">
    <source>
        <dbReference type="EMBL" id="CAH3163236.1"/>
    </source>
</evidence>
<feature type="non-terminal residue" evidence="2">
    <location>
        <position position="79"/>
    </location>
</feature>
<reference evidence="2 3" key="1">
    <citation type="submission" date="2022-05" db="EMBL/GenBank/DDBJ databases">
        <authorList>
            <consortium name="Genoscope - CEA"/>
            <person name="William W."/>
        </authorList>
    </citation>
    <scope>NUCLEOTIDE SEQUENCE [LARGE SCALE GENOMIC DNA]</scope>
</reference>